<keyword evidence="2" id="KW-0472">Membrane</keyword>
<feature type="transmembrane region" description="Helical" evidence="2">
    <location>
        <begin position="20"/>
        <end position="47"/>
    </location>
</feature>
<keyword evidence="2" id="KW-0812">Transmembrane</keyword>
<dbReference type="Pfam" id="PF20434">
    <property type="entry name" value="BD-FAE"/>
    <property type="match status" value="1"/>
</dbReference>
<dbReference type="AlphaFoldDB" id="A0AA36ILA2"/>
<dbReference type="EMBL" id="CAUJNA010001702">
    <property type="protein sequence ID" value="CAJ1388502.1"/>
    <property type="molecule type" value="Genomic_DNA"/>
</dbReference>
<keyword evidence="1" id="KW-0378">Hydrolase</keyword>
<feature type="domain" description="BD-FAE-like" evidence="3">
    <location>
        <begin position="126"/>
        <end position="223"/>
    </location>
</feature>
<dbReference type="InterPro" id="IPR049492">
    <property type="entry name" value="BD-FAE-like_dom"/>
</dbReference>
<protein>
    <recommendedName>
        <fullName evidence="3">BD-FAE-like domain-containing protein</fullName>
    </recommendedName>
</protein>
<organism evidence="4 5">
    <name type="scientific">Effrenium voratum</name>
    <dbReference type="NCBI Taxonomy" id="2562239"/>
    <lineage>
        <taxon>Eukaryota</taxon>
        <taxon>Sar</taxon>
        <taxon>Alveolata</taxon>
        <taxon>Dinophyceae</taxon>
        <taxon>Suessiales</taxon>
        <taxon>Symbiodiniaceae</taxon>
        <taxon>Effrenium</taxon>
    </lineage>
</organism>
<gene>
    <name evidence="4" type="ORF">EVOR1521_LOCUS14354</name>
</gene>
<dbReference type="PANTHER" id="PTHR48081">
    <property type="entry name" value="AB HYDROLASE SUPERFAMILY PROTEIN C4A8.06C"/>
    <property type="match status" value="1"/>
</dbReference>
<comment type="caution">
    <text evidence="4">The sequence shown here is derived from an EMBL/GenBank/DDBJ whole genome shotgun (WGS) entry which is preliminary data.</text>
</comment>
<dbReference type="PANTHER" id="PTHR48081:SF33">
    <property type="entry name" value="KYNURENINE FORMAMIDASE"/>
    <property type="match status" value="1"/>
</dbReference>
<dbReference type="GO" id="GO:0016787">
    <property type="term" value="F:hydrolase activity"/>
    <property type="evidence" value="ECO:0007669"/>
    <property type="project" value="UniProtKB-KW"/>
</dbReference>
<keyword evidence="5" id="KW-1185">Reference proteome</keyword>
<dbReference type="SUPFAM" id="SSF53474">
    <property type="entry name" value="alpha/beta-Hydrolases"/>
    <property type="match status" value="1"/>
</dbReference>
<evidence type="ECO:0000256" key="2">
    <source>
        <dbReference type="SAM" id="Phobius"/>
    </source>
</evidence>
<dbReference type="Proteomes" id="UP001178507">
    <property type="component" value="Unassembled WGS sequence"/>
</dbReference>
<reference evidence="4" key="1">
    <citation type="submission" date="2023-08" db="EMBL/GenBank/DDBJ databases">
        <authorList>
            <person name="Chen Y."/>
            <person name="Shah S."/>
            <person name="Dougan E. K."/>
            <person name="Thang M."/>
            <person name="Chan C."/>
        </authorList>
    </citation>
    <scope>NUCLEOTIDE SEQUENCE</scope>
</reference>
<evidence type="ECO:0000256" key="1">
    <source>
        <dbReference type="ARBA" id="ARBA00022801"/>
    </source>
</evidence>
<evidence type="ECO:0000313" key="4">
    <source>
        <dbReference type="EMBL" id="CAJ1388502.1"/>
    </source>
</evidence>
<dbReference type="InterPro" id="IPR050300">
    <property type="entry name" value="GDXG_lipolytic_enzyme"/>
</dbReference>
<evidence type="ECO:0000313" key="5">
    <source>
        <dbReference type="Proteomes" id="UP001178507"/>
    </source>
</evidence>
<sequence>MQVPPLIDFFLIYFDAWSSVLALVFTGVGLWTGASPYLLAAISLGVARLRRLARDLRGAHRPRPSAHTAPKVCRPLLAKIHPYLYYFSNSVPGAVPSEEVRIERLHPTSLKVPVDIWHPSPSAPGAGAGKRRALVFFHGGAWRGGEARLVPQGPMFQRLAAGGTVIVSCEYRRREKWPAQIEDVELALKWLEATASELRLDLENITVAGTSAGGHLAALAMAKGGFSVKVRAVVLFYPALDPADRSGHTTGLPFCLPFLGVTSFGMSALKWFFQTFVLRGDEQLWSSAEPMQMLGNAKNWPPTLCLG</sequence>
<proteinExistence type="predicted"/>
<accession>A0AA36ILA2</accession>
<name>A0AA36ILA2_9DINO</name>
<dbReference type="InterPro" id="IPR029058">
    <property type="entry name" value="AB_hydrolase_fold"/>
</dbReference>
<keyword evidence="2" id="KW-1133">Transmembrane helix</keyword>
<dbReference type="Gene3D" id="3.40.50.1820">
    <property type="entry name" value="alpha/beta hydrolase"/>
    <property type="match status" value="1"/>
</dbReference>
<evidence type="ECO:0000259" key="3">
    <source>
        <dbReference type="Pfam" id="PF20434"/>
    </source>
</evidence>